<dbReference type="CDD" id="cd10910">
    <property type="entry name" value="PIN_limkain_b1_N_like"/>
    <property type="match status" value="1"/>
</dbReference>
<dbReference type="AlphaFoldDB" id="A0AAN8YXB0"/>
<dbReference type="Gene3D" id="3.40.50.1010">
    <property type="entry name" value="5'-nuclease"/>
    <property type="match status" value="1"/>
</dbReference>
<feature type="domain" description="DUF7625" evidence="4">
    <location>
        <begin position="446"/>
        <end position="538"/>
    </location>
</feature>
<dbReference type="Pfam" id="PF01936">
    <property type="entry name" value="NYN"/>
    <property type="match status" value="1"/>
</dbReference>
<dbReference type="InterPro" id="IPR056042">
    <property type="entry name" value="DUF7625"/>
</dbReference>
<feature type="compositionally biased region" description="Polar residues" evidence="1">
    <location>
        <begin position="314"/>
        <end position="323"/>
    </location>
</feature>
<feature type="compositionally biased region" description="Polar residues" evidence="1">
    <location>
        <begin position="285"/>
        <end position="295"/>
    </location>
</feature>
<evidence type="ECO:0000259" key="3">
    <source>
        <dbReference type="Pfam" id="PF14418"/>
    </source>
</evidence>
<dbReference type="InterPro" id="IPR025677">
    <property type="entry name" value="OST-HTH-assoc_dom"/>
</dbReference>
<dbReference type="InterPro" id="IPR024768">
    <property type="entry name" value="Marf1"/>
</dbReference>
<dbReference type="GO" id="GO:0004540">
    <property type="term" value="F:RNA nuclease activity"/>
    <property type="evidence" value="ECO:0007669"/>
    <property type="project" value="InterPro"/>
</dbReference>
<protein>
    <submittedName>
        <fullName evidence="5">NYN domain, MARF1-type</fullName>
    </submittedName>
</protein>
<evidence type="ECO:0000256" key="1">
    <source>
        <dbReference type="SAM" id="MobiDB-lite"/>
    </source>
</evidence>
<feature type="compositionally biased region" description="Low complexity" evidence="1">
    <location>
        <begin position="296"/>
        <end position="311"/>
    </location>
</feature>
<feature type="domain" description="OST-HTH associated" evidence="3">
    <location>
        <begin position="567"/>
        <end position="628"/>
    </location>
</feature>
<gene>
    <name evidence="5" type="ORF">RJ641_020837</name>
</gene>
<feature type="compositionally biased region" description="Polar residues" evidence="1">
    <location>
        <begin position="237"/>
        <end position="263"/>
    </location>
</feature>
<keyword evidence="6" id="KW-1185">Reference proteome</keyword>
<dbReference type="Pfam" id="PF14418">
    <property type="entry name" value="OHA"/>
    <property type="match status" value="1"/>
</dbReference>
<accession>A0AAN8YXB0</accession>
<sequence>MGMGGGGGAMSAVVGMAEPQYMTVKTSVWWDIENCQVPKGCDPHAIAQNIVSALVNMNYSGQVSISAYGDTTKIPNPIQKALSSTGISLNHVPQGSKDASDKKILVDMLFWAVDNPAPANYLLISGDRDFSNALHQLRMRRYNILLAQPQQASQALVAAATCVWLWTSLVTGGSPVTSRESLQFANNDRDASGSDKLAASVSEPILGNQHMDSFSVNPVLVKYPSMGRGVEMKQKGKQNWRNNGPLNIQRSSNDHSNLNFQQSGYASVNPYTSYAYNPNFSQSGPAPNIVPGNTDQSWSSNSSLQQNQYLQPMGPNNFSQQPTFAPGNIFPPNNHIPVSHPMWHRPDGPGFSSGPPVNVPDIGKLSITEYPASVHGPPIQQGNIELKPNSFVESSNHKNYSGPHKNHYLHNPAQPVHDTQNNRFAPTSSAMGSSNNTAYGVGVGGTPGCPKPSEYVQGLIGVVLLALNTLKNEKIMPTEANISDCIKYGELKHRNIDVKKAMDSAIEQQMIVKQNLGAVQLYVGKNEKLWKCVNPLGCNPEQYPKSTWDEIQNFLASPTGRSAVLASQCRYEAATILKNMCLKDLALGDILQILNMIITVKKWIIHYHLGWQPVKITLPEDNTNSDAIASI</sequence>
<dbReference type="EMBL" id="JBAMMX010000025">
    <property type="protein sequence ID" value="KAK6915720.1"/>
    <property type="molecule type" value="Genomic_DNA"/>
</dbReference>
<dbReference type="Pfam" id="PF24620">
    <property type="entry name" value="DUF7625"/>
    <property type="match status" value="1"/>
</dbReference>
<evidence type="ECO:0000313" key="5">
    <source>
        <dbReference type="EMBL" id="KAK6915720.1"/>
    </source>
</evidence>
<evidence type="ECO:0000313" key="6">
    <source>
        <dbReference type="Proteomes" id="UP001370490"/>
    </source>
</evidence>
<dbReference type="PANTHER" id="PTHR14379">
    <property type="entry name" value="LIMKAIN B LKAP"/>
    <property type="match status" value="1"/>
</dbReference>
<dbReference type="GO" id="GO:0010468">
    <property type="term" value="P:regulation of gene expression"/>
    <property type="evidence" value="ECO:0007669"/>
    <property type="project" value="InterPro"/>
</dbReference>
<feature type="domain" description="NYN" evidence="2">
    <location>
        <begin position="25"/>
        <end position="161"/>
    </location>
</feature>
<dbReference type="GO" id="GO:0005777">
    <property type="term" value="C:peroxisome"/>
    <property type="evidence" value="ECO:0007669"/>
    <property type="project" value="InterPro"/>
</dbReference>
<name>A0AAN8YXB0_9MAGN</name>
<dbReference type="InterPro" id="IPR021139">
    <property type="entry name" value="NYN"/>
</dbReference>
<reference evidence="5 6" key="1">
    <citation type="submission" date="2023-12" db="EMBL/GenBank/DDBJ databases">
        <title>A high-quality genome assembly for Dillenia turbinata (Dilleniales).</title>
        <authorList>
            <person name="Chanderbali A."/>
        </authorList>
    </citation>
    <scope>NUCLEOTIDE SEQUENCE [LARGE SCALE GENOMIC DNA]</scope>
    <source>
        <strain evidence="5">LSX21</strain>
        <tissue evidence="5">Leaf</tissue>
    </source>
</reference>
<comment type="caution">
    <text evidence="5">The sequence shown here is derived from an EMBL/GenBank/DDBJ whole genome shotgun (WGS) entry which is preliminary data.</text>
</comment>
<evidence type="ECO:0000259" key="2">
    <source>
        <dbReference type="Pfam" id="PF01936"/>
    </source>
</evidence>
<organism evidence="5 6">
    <name type="scientific">Dillenia turbinata</name>
    <dbReference type="NCBI Taxonomy" id="194707"/>
    <lineage>
        <taxon>Eukaryota</taxon>
        <taxon>Viridiplantae</taxon>
        <taxon>Streptophyta</taxon>
        <taxon>Embryophyta</taxon>
        <taxon>Tracheophyta</taxon>
        <taxon>Spermatophyta</taxon>
        <taxon>Magnoliopsida</taxon>
        <taxon>eudicotyledons</taxon>
        <taxon>Gunneridae</taxon>
        <taxon>Pentapetalae</taxon>
        <taxon>Dilleniales</taxon>
        <taxon>Dilleniaceae</taxon>
        <taxon>Dillenia</taxon>
    </lineage>
</organism>
<feature type="region of interest" description="Disordered" evidence="1">
    <location>
        <begin position="285"/>
        <end position="325"/>
    </location>
</feature>
<feature type="region of interest" description="Disordered" evidence="1">
    <location>
        <begin position="233"/>
        <end position="263"/>
    </location>
</feature>
<proteinExistence type="predicted"/>
<dbReference type="Proteomes" id="UP001370490">
    <property type="component" value="Unassembled WGS sequence"/>
</dbReference>
<evidence type="ECO:0000259" key="4">
    <source>
        <dbReference type="Pfam" id="PF24620"/>
    </source>
</evidence>
<dbReference type="PANTHER" id="PTHR14379:SF90">
    <property type="entry name" value="EMB|CAB71880.1-RELATED"/>
    <property type="match status" value="1"/>
</dbReference>